<proteinExistence type="predicted"/>
<gene>
    <name evidence="1" type="ORF">B1A_11924</name>
</gene>
<dbReference type="InterPro" id="IPR011249">
    <property type="entry name" value="Metalloenz_LuxS/M16"/>
</dbReference>
<reference evidence="1" key="1">
    <citation type="submission" date="2013-08" db="EMBL/GenBank/DDBJ databases">
        <authorList>
            <person name="Mendez C."/>
            <person name="Richter M."/>
            <person name="Ferrer M."/>
            <person name="Sanchez J."/>
        </authorList>
    </citation>
    <scope>NUCLEOTIDE SEQUENCE</scope>
</reference>
<dbReference type="EMBL" id="AUZX01008589">
    <property type="protein sequence ID" value="EQD55116.1"/>
    <property type="molecule type" value="Genomic_DNA"/>
</dbReference>
<accession>T1A3I9</accession>
<feature type="non-terminal residue" evidence="1">
    <location>
        <position position="121"/>
    </location>
</feature>
<protein>
    <submittedName>
        <fullName evidence="1">Peptidase M16 domain protein</fullName>
    </submittedName>
</protein>
<dbReference type="SUPFAM" id="SSF63411">
    <property type="entry name" value="LuxS/MPP-like metallohydrolase"/>
    <property type="match status" value="1"/>
</dbReference>
<organism evidence="1">
    <name type="scientific">mine drainage metagenome</name>
    <dbReference type="NCBI Taxonomy" id="410659"/>
    <lineage>
        <taxon>unclassified sequences</taxon>
        <taxon>metagenomes</taxon>
        <taxon>ecological metagenomes</taxon>
    </lineage>
</organism>
<dbReference type="Gene3D" id="3.30.830.10">
    <property type="entry name" value="Metalloenzyme, LuxS/M16 peptidase-like"/>
    <property type="match status" value="1"/>
</dbReference>
<name>T1A3I9_9ZZZZ</name>
<sequence>MDDIAASENAGYSFAIAAPSAHFARAVQLLADNELHPALPEAAFKIVRQQTAQALAGQMQTPDYLFARAINQALLPPNDPALREATPASVLKLSYSDVRNYYAQTFRPDLTTIVVIGNVTP</sequence>
<evidence type="ECO:0000313" key="1">
    <source>
        <dbReference type="EMBL" id="EQD55116.1"/>
    </source>
</evidence>
<dbReference type="AlphaFoldDB" id="T1A3I9"/>
<dbReference type="GO" id="GO:0046872">
    <property type="term" value="F:metal ion binding"/>
    <property type="evidence" value="ECO:0007669"/>
    <property type="project" value="InterPro"/>
</dbReference>
<comment type="caution">
    <text evidence="1">The sequence shown here is derived from an EMBL/GenBank/DDBJ whole genome shotgun (WGS) entry which is preliminary data.</text>
</comment>
<reference evidence="1" key="2">
    <citation type="journal article" date="2014" name="ISME J.">
        <title>Microbial stratification in low pH oxic and suboxic macroscopic growths along an acid mine drainage.</title>
        <authorList>
            <person name="Mendez-Garcia C."/>
            <person name="Mesa V."/>
            <person name="Sprenger R.R."/>
            <person name="Richter M."/>
            <person name="Diez M.S."/>
            <person name="Solano J."/>
            <person name="Bargiela R."/>
            <person name="Golyshina O.V."/>
            <person name="Manteca A."/>
            <person name="Ramos J.L."/>
            <person name="Gallego J.R."/>
            <person name="Llorente I."/>
            <person name="Martins Dos Santos V.A."/>
            <person name="Jensen O.N."/>
            <person name="Pelaez A.I."/>
            <person name="Sanchez J."/>
            <person name="Ferrer M."/>
        </authorList>
    </citation>
    <scope>NUCLEOTIDE SEQUENCE</scope>
</reference>